<keyword evidence="4" id="KW-0479">Metal-binding</keyword>
<evidence type="ECO:0000256" key="9">
    <source>
        <dbReference type="ARBA" id="ARBA00047883"/>
    </source>
</evidence>
<reference evidence="11" key="1">
    <citation type="submission" date="2019-08" db="EMBL/GenBank/DDBJ databases">
        <authorList>
            <person name="Kucharzyk K."/>
            <person name="Murdoch R.W."/>
            <person name="Higgins S."/>
            <person name="Loffler F."/>
        </authorList>
    </citation>
    <scope>NUCLEOTIDE SEQUENCE</scope>
</reference>
<evidence type="ECO:0000256" key="1">
    <source>
        <dbReference type="ARBA" id="ARBA00005165"/>
    </source>
</evidence>
<dbReference type="InterPro" id="IPR036206">
    <property type="entry name" value="ThiamineP_synth_sf"/>
</dbReference>
<dbReference type="HAMAP" id="MF_00097">
    <property type="entry name" value="TMP_synthase"/>
    <property type="match status" value="1"/>
</dbReference>
<dbReference type="GO" id="GO:0009229">
    <property type="term" value="P:thiamine diphosphate biosynthetic process"/>
    <property type="evidence" value="ECO:0007669"/>
    <property type="project" value="UniProtKB-UniPathway"/>
</dbReference>
<evidence type="ECO:0000256" key="8">
    <source>
        <dbReference type="ARBA" id="ARBA00047851"/>
    </source>
</evidence>
<evidence type="ECO:0000256" key="2">
    <source>
        <dbReference type="ARBA" id="ARBA00012830"/>
    </source>
</evidence>
<comment type="catalytic activity">
    <reaction evidence="8">
        <text>2-(2-carboxy-4-methylthiazol-5-yl)ethyl phosphate + 4-amino-2-methyl-5-(diphosphooxymethyl)pyrimidine + 2 H(+) = thiamine phosphate + CO2 + diphosphate</text>
        <dbReference type="Rhea" id="RHEA:47848"/>
        <dbReference type="ChEBI" id="CHEBI:15378"/>
        <dbReference type="ChEBI" id="CHEBI:16526"/>
        <dbReference type="ChEBI" id="CHEBI:33019"/>
        <dbReference type="ChEBI" id="CHEBI:37575"/>
        <dbReference type="ChEBI" id="CHEBI:57841"/>
        <dbReference type="ChEBI" id="CHEBI:62890"/>
        <dbReference type="EC" id="2.5.1.3"/>
    </reaction>
</comment>
<dbReference type="FunFam" id="3.20.20.70:FF:000096">
    <property type="entry name" value="Thiamine-phosphate synthase"/>
    <property type="match status" value="1"/>
</dbReference>
<evidence type="ECO:0000256" key="4">
    <source>
        <dbReference type="ARBA" id="ARBA00022723"/>
    </source>
</evidence>
<dbReference type="Pfam" id="PF02581">
    <property type="entry name" value="TMP-TENI"/>
    <property type="match status" value="1"/>
</dbReference>
<dbReference type="Gene3D" id="3.20.20.70">
    <property type="entry name" value="Aldolase class I"/>
    <property type="match status" value="1"/>
</dbReference>
<evidence type="ECO:0000256" key="5">
    <source>
        <dbReference type="ARBA" id="ARBA00022842"/>
    </source>
</evidence>
<organism evidence="11">
    <name type="scientific">bioreactor metagenome</name>
    <dbReference type="NCBI Taxonomy" id="1076179"/>
    <lineage>
        <taxon>unclassified sequences</taxon>
        <taxon>metagenomes</taxon>
        <taxon>ecological metagenomes</taxon>
    </lineage>
</organism>
<comment type="catalytic activity">
    <reaction evidence="7">
        <text>4-methyl-5-(2-phosphooxyethyl)-thiazole + 4-amino-2-methyl-5-(diphosphooxymethyl)pyrimidine + H(+) = thiamine phosphate + diphosphate</text>
        <dbReference type="Rhea" id="RHEA:22328"/>
        <dbReference type="ChEBI" id="CHEBI:15378"/>
        <dbReference type="ChEBI" id="CHEBI:33019"/>
        <dbReference type="ChEBI" id="CHEBI:37575"/>
        <dbReference type="ChEBI" id="CHEBI:57841"/>
        <dbReference type="ChEBI" id="CHEBI:58296"/>
        <dbReference type="EC" id="2.5.1.3"/>
    </reaction>
</comment>
<comment type="catalytic activity">
    <reaction evidence="9">
        <text>2-[(2R,5Z)-2-carboxy-4-methylthiazol-5(2H)-ylidene]ethyl phosphate + 4-amino-2-methyl-5-(diphosphooxymethyl)pyrimidine + 2 H(+) = thiamine phosphate + CO2 + diphosphate</text>
        <dbReference type="Rhea" id="RHEA:47844"/>
        <dbReference type="ChEBI" id="CHEBI:15378"/>
        <dbReference type="ChEBI" id="CHEBI:16526"/>
        <dbReference type="ChEBI" id="CHEBI:33019"/>
        <dbReference type="ChEBI" id="CHEBI:37575"/>
        <dbReference type="ChEBI" id="CHEBI:57841"/>
        <dbReference type="ChEBI" id="CHEBI:62899"/>
        <dbReference type="EC" id="2.5.1.3"/>
    </reaction>
</comment>
<dbReference type="EMBL" id="VSSQ01000006">
    <property type="protein sequence ID" value="MPL58051.1"/>
    <property type="molecule type" value="Genomic_DNA"/>
</dbReference>
<dbReference type="EC" id="2.5.1.3" evidence="2"/>
<evidence type="ECO:0000259" key="10">
    <source>
        <dbReference type="Pfam" id="PF02581"/>
    </source>
</evidence>
<evidence type="ECO:0000256" key="3">
    <source>
        <dbReference type="ARBA" id="ARBA00022679"/>
    </source>
</evidence>
<comment type="caution">
    <text evidence="11">The sequence shown here is derived from an EMBL/GenBank/DDBJ whole genome shotgun (WGS) entry which is preliminary data.</text>
</comment>
<dbReference type="AlphaFoldDB" id="A0A644SWN1"/>
<sequence>MNNIDYSLYLVTNRYRHTEEEFLNIVEEAILGGVTVVQLREKDAPTGKFYDIALKLKNLTSKYDIPLIINDRLDIAIAIDAEGVHVGQSDMPADIVRNIIGNDKILGVSAATVPKAKIAEKNGADYIGSGAIFPTETKTADCISIEYLKEIVNNINIPVVAIGGLNENNLNSLQKTKIKGISVVSAIMNSNNPKKSAENLKNKFNIL</sequence>
<keyword evidence="3 11" id="KW-0808">Transferase</keyword>
<dbReference type="UniPathway" id="UPA00060">
    <property type="reaction ID" value="UER00141"/>
</dbReference>
<dbReference type="GO" id="GO:0004789">
    <property type="term" value="F:thiamine-phosphate diphosphorylase activity"/>
    <property type="evidence" value="ECO:0007669"/>
    <property type="project" value="UniProtKB-EC"/>
</dbReference>
<keyword evidence="6" id="KW-0784">Thiamine biosynthesis</keyword>
<dbReference type="GO" id="GO:0046872">
    <property type="term" value="F:metal ion binding"/>
    <property type="evidence" value="ECO:0007669"/>
    <property type="project" value="UniProtKB-KW"/>
</dbReference>
<evidence type="ECO:0000256" key="6">
    <source>
        <dbReference type="ARBA" id="ARBA00022977"/>
    </source>
</evidence>
<accession>A0A644SWN1</accession>
<dbReference type="InterPro" id="IPR013785">
    <property type="entry name" value="Aldolase_TIM"/>
</dbReference>
<dbReference type="SUPFAM" id="SSF51391">
    <property type="entry name" value="Thiamin phosphate synthase"/>
    <property type="match status" value="1"/>
</dbReference>
<dbReference type="CDD" id="cd00564">
    <property type="entry name" value="TMP_TenI"/>
    <property type="match status" value="1"/>
</dbReference>
<dbReference type="NCBIfam" id="TIGR00693">
    <property type="entry name" value="thiE"/>
    <property type="match status" value="1"/>
</dbReference>
<name>A0A644SWN1_9ZZZZ</name>
<dbReference type="PANTHER" id="PTHR20857:SF23">
    <property type="entry name" value="THIAMINE BIOSYNTHETIC BIFUNCTIONAL ENZYME"/>
    <property type="match status" value="1"/>
</dbReference>
<dbReference type="GO" id="GO:0009228">
    <property type="term" value="P:thiamine biosynthetic process"/>
    <property type="evidence" value="ECO:0007669"/>
    <property type="project" value="UniProtKB-KW"/>
</dbReference>
<evidence type="ECO:0000313" key="11">
    <source>
        <dbReference type="EMBL" id="MPL58051.1"/>
    </source>
</evidence>
<comment type="pathway">
    <text evidence="1">Cofactor biosynthesis; thiamine diphosphate biosynthesis; thiamine phosphate from 4-amino-2-methyl-5-diphosphomethylpyrimidine and 4-methyl-5-(2-phosphoethyl)-thiazole: step 1/1.</text>
</comment>
<keyword evidence="5" id="KW-0460">Magnesium</keyword>
<dbReference type="InterPro" id="IPR022998">
    <property type="entry name" value="ThiamineP_synth_TenI"/>
</dbReference>
<dbReference type="InterPro" id="IPR034291">
    <property type="entry name" value="TMP_synthase"/>
</dbReference>
<feature type="domain" description="Thiamine phosphate synthase/TenI" evidence="10">
    <location>
        <begin position="8"/>
        <end position="187"/>
    </location>
</feature>
<dbReference type="GO" id="GO:0005737">
    <property type="term" value="C:cytoplasm"/>
    <property type="evidence" value="ECO:0007669"/>
    <property type="project" value="TreeGrafter"/>
</dbReference>
<protein>
    <recommendedName>
        <fullName evidence="2">thiamine phosphate synthase</fullName>
        <ecNumber evidence="2">2.5.1.3</ecNumber>
    </recommendedName>
</protein>
<dbReference type="PANTHER" id="PTHR20857">
    <property type="entry name" value="THIAMINE-PHOSPHATE PYROPHOSPHORYLASE"/>
    <property type="match status" value="1"/>
</dbReference>
<proteinExistence type="inferred from homology"/>
<gene>
    <name evidence="11" type="primary">thiE_2</name>
    <name evidence="11" type="ORF">SDC9_03582</name>
</gene>
<evidence type="ECO:0000256" key="7">
    <source>
        <dbReference type="ARBA" id="ARBA00047334"/>
    </source>
</evidence>